<dbReference type="InterPro" id="IPR012678">
    <property type="entry name" value="Ribosomal_uL23/eL15/eS24_sf"/>
</dbReference>
<feature type="region of interest" description="Disordered" evidence="5">
    <location>
        <begin position="108"/>
        <end position="205"/>
    </location>
</feature>
<reference evidence="6" key="2">
    <citation type="submission" date="2023-04" db="EMBL/GenBank/DDBJ databases">
        <title>Genomes of recent Mycoplasma hyosynoviae isolates 2023.</title>
        <authorList>
            <person name="Spergser J."/>
        </authorList>
    </citation>
    <scope>NUCLEOTIDE SEQUENCE</scope>
    <source>
        <strain evidence="6">SN1J23N</strain>
    </source>
</reference>
<dbReference type="HAMAP" id="MF_01369_B">
    <property type="entry name" value="Ribosomal_uL23_B"/>
    <property type="match status" value="1"/>
</dbReference>
<dbReference type="GO" id="GO:0006412">
    <property type="term" value="P:translation"/>
    <property type="evidence" value="ECO:0007669"/>
    <property type="project" value="UniProtKB-UniRule"/>
</dbReference>
<dbReference type="Proteomes" id="UP000294882">
    <property type="component" value="Unassembled WGS sequence"/>
</dbReference>
<evidence type="ECO:0000256" key="2">
    <source>
        <dbReference type="ARBA" id="ARBA00022980"/>
    </source>
</evidence>
<dbReference type="EMBL" id="JASBCP010000005">
    <property type="protein sequence ID" value="MDI3048205.1"/>
    <property type="molecule type" value="Genomic_DNA"/>
</dbReference>
<accession>A0A063YL54</accession>
<dbReference type="GO" id="GO:0019843">
    <property type="term" value="F:rRNA binding"/>
    <property type="evidence" value="ECO:0007669"/>
    <property type="project" value="UniProtKB-UniRule"/>
</dbReference>
<dbReference type="InterPro" id="IPR012677">
    <property type="entry name" value="Nucleotide-bd_a/b_plait_sf"/>
</dbReference>
<reference evidence="7 8" key="1">
    <citation type="submission" date="2019-03" db="EMBL/GenBank/DDBJ databases">
        <title>Genomic Encyclopedia of Archaeal and Bacterial Type Strains, Phase II (KMG-II): from individual species to whole genera.</title>
        <authorList>
            <person name="Goeker M."/>
        </authorList>
    </citation>
    <scope>NUCLEOTIDE SEQUENCE [LARGE SCALE GENOMIC DNA]</scope>
    <source>
        <strain evidence="7 8">ATCC 25591</strain>
    </source>
</reference>
<dbReference type="Pfam" id="PF00276">
    <property type="entry name" value="Ribosomal_L23"/>
    <property type="match status" value="1"/>
</dbReference>
<sequence length="205" mass="23104">MRFEQVIKYPLITEKSEIAREKGNLYTFVVDKKSNKIEIRQAIEFIFNVKVLSVRIANYDKKPAQLGRFKGFKSAVKKAYVQLDEKSQIILSAEQAEQIKKAAKKLEKETKKQEAPAQLTEAEKKAAEKIKKATEAKVETKPKTEDKTSKTTKSTKTTSQTKEVKKPAVKSEDKPKKTATASKPKAEAKPKTTTKKETKKATADK</sequence>
<evidence type="ECO:0000313" key="8">
    <source>
        <dbReference type="Proteomes" id="UP000294882"/>
    </source>
</evidence>
<comment type="caution">
    <text evidence="7">The sequence shown here is derived from an EMBL/GenBank/DDBJ whole genome shotgun (WGS) entry which is preliminary data.</text>
</comment>
<comment type="subunit">
    <text evidence="4">Part of the 50S ribosomal subunit. Contacts protein L29, and trigger factor when it is bound to the ribosome.</text>
</comment>
<comment type="similarity">
    <text evidence="1 4">Belongs to the universal ribosomal protein uL23 family.</text>
</comment>
<evidence type="ECO:0000256" key="5">
    <source>
        <dbReference type="SAM" id="MobiDB-lite"/>
    </source>
</evidence>
<dbReference type="RefSeq" id="WP_080697534.1">
    <property type="nucleotide sequence ID" value="NZ_CP008748.1"/>
</dbReference>
<proteinExistence type="inferred from homology"/>
<dbReference type="GO" id="GO:0005840">
    <property type="term" value="C:ribosome"/>
    <property type="evidence" value="ECO:0007669"/>
    <property type="project" value="UniProtKB-KW"/>
</dbReference>
<dbReference type="NCBIfam" id="NF008919">
    <property type="entry name" value="PRK12280.1-3"/>
    <property type="match status" value="1"/>
</dbReference>
<dbReference type="SUPFAM" id="SSF54189">
    <property type="entry name" value="Ribosomal proteins S24e, L23 and L15e"/>
    <property type="match status" value="1"/>
</dbReference>
<keyword evidence="2 4" id="KW-0689">Ribosomal protein</keyword>
<comment type="function">
    <text evidence="4">One of the early assembly proteins it binds 23S rRNA. One of the proteins that surrounds the polypeptide exit tunnel on the outside of the ribosome. Forms the main docking site for trigger factor binding to the ribosome.</text>
</comment>
<evidence type="ECO:0000256" key="3">
    <source>
        <dbReference type="ARBA" id="ARBA00023274"/>
    </source>
</evidence>
<keyword evidence="4" id="KW-0694">RNA-binding</keyword>
<protein>
    <recommendedName>
        <fullName evidence="4">Large ribosomal subunit protein uL23</fullName>
    </recommendedName>
</protein>
<keyword evidence="4" id="KW-0699">rRNA-binding</keyword>
<evidence type="ECO:0000256" key="1">
    <source>
        <dbReference type="ARBA" id="ARBA00006700"/>
    </source>
</evidence>
<feature type="compositionally biased region" description="Basic and acidic residues" evidence="5">
    <location>
        <begin position="162"/>
        <end position="176"/>
    </location>
</feature>
<dbReference type="Gene3D" id="3.30.70.330">
    <property type="match status" value="1"/>
</dbReference>
<name>A0A063YL54_9BACT</name>
<dbReference type="OrthoDB" id="9793353at2"/>
<dbReference type="GO" id="GO:1990904">
    <property type="term" value="C:ribonucleoprotein complex"/>
    <property type="evidence" value="ECO:0007669"/>
    <property type="project" value="UniProtKB-KW"/>
</dbReference>
<feature type="compositionally biased region" description="Basic and acidic residues" evidence="5">
    <location>
        <begin position="184"/>
        <end position="205"/>
    </location>
</feature>
<feature type="compositionally biased region" description="Basic and acidic residues" evidence="5">
    <location>
        <begin position="121"/>
        <end position="149"/>
    </location>
</feature>
<dbReference type="NCBIfam" id="NF004363">
    <property type="entry name" value="PRK05738.2-4"/>
    <property type="match status" value="1"/>
</dbReference>
<gene>
    <name evidence="4 6" type="primary">rplW</name>
    <name evidence="7" type="ORF">JN03_0668</name>
    <name evidence="6" type="ORF">QJ129_02935</name>
</gene>
<dbReference type="Proteomes" id="UP001233782">
    <property type="component" value="Unassembled WGS sequence"/>
</dbReference>
<dbReference type="PANTHER" id="PTHR11620">
    <property type="entry name" value="60S RIBOSOMAL PROTEIN L23A"/>
    <property type="match status" value="1"/>
</dbReference>
<keyword evidence="3 4" id="KW-0687">Ribonucleoprotein</keyword>
<feature type="compositionally biased region" description="Low complexity" evidence="5">
    <location>
        <begin position="151"/>
        <end position="161"/>
    </location>
</feature>
<dbReference type="AlphaFoldDB" id="A0A063YL54"/>
<evidence type="ECO:0000313" key="6">
    <source>
        <dbReference type="EMBL" id="MDI3048205.1"/>
    </source>
</evidence>
<dbReference type="EMBL" id="SOCH01000007">
    <property type="protein sequence ID" value="TDU95372.1"/>
    <property type="molecule type" value="Genomic_DNA"/>
</dbReference>
<evidence type="ECO:0000313" key="7">
    <source>
        <dbReference type="EMBL" id="TDU95372.1"/>
    </source>
</evidence>
<organism evidence="7 8">
    <name type="scientific">Metamycoplasma hyosynoviae</name>
    <dbReference type="NCBI Taxonomy" id="29559"/>
    <lineage>
        <taxon>Bacteria</taxon>
        <taxon>Bacillati</taxon>
        <taxon>Mycoplasmatota</taxon>
        <taxon>Mycoplasmoidales</taxon>
        <taxon>Metamycoplasmataceae</taxon>
        <taxon>Metamycoplasma</taxon>
    </lineage>
</organism>
<dbReference type="InterPro" id="IPR013025">
    <property type="entry name" value="Ribosomal_uL23-like"/>
</dbReference>
<dbReference type="GO" id="GO:0003735">
    <property type="term" value="F:structural constituent of ribosome"/>
    <property type="evidence" value="ECO:0007669"/>
    <property type="project" value="InterPro"/>
</dbReference>
<evidence type="ECO:0000256" key="4">
    <source>
        <dbReference type="HAMAP-Rule" id="MF_01369"/>
    </source>
</evidence>